<dbReference type="AlphaFoldDB" id="A0A921INS3"/>
<feature type="transmembrane region" description="Helical" evidence="7">
    <location>
        <begin position="206"/>
        <end position="225"/>
    </location>
</feature>
<reference evidence="8" key="1">
    <citation type="journal article" date="2021" name="PeerJ">
        <title>Extensive microbial diversity within the chicken gut microbiome revealed by metagenomics and culture.</title>
        <authorList>
            <person name="Gilroy R."/>
            <person name="Ravi A."/>
            <person name="Getino M."/>
            <person name="Pursley I."/>
            <person name="Horton D.L."/>
            <person name="Alikhan N.F."/>
            <person name="Baker D."/>
            <person name="Gharbi K."/>
            <person name="Hall N."/>
            <person name="Watson M."/>
            <person name="Adriaenssens E.M."/>
            <person name="Foster-Nyarko E."/>
            <person name="Jarju S."/>
            <person name="Secka A."/>
            <person name="Antonio M."/>
            <person name="Oren A."/>
            <person name="Chaudhuri R.R."/>
            <person name="La Ragione R."/>
            <person name="Hildebrand F."/>
            <person name="Pallen M.J."/>
        </authorList>
    </citation>
    <scope>NUCLEOTIDE SEQUENCE</scope>
    <source>
        <strain evidence="8">ChiGjej2B2-7701</strain>
    </source>
</reference>
<dbReference type="Proteomes" id="UP000746751">
    <property type="component" value="Unassembled WGS sequence"/>
</dbReference>
<organism evidence="8 9">
    <name type="scientific">Collinsella ihumii</name>
    <dbReference type="NCBI Taxonomy" id="1720204"/>
    <lineage>
        <taxon>Bacteria</taxon>
        <taxon>Bacillati</taxon>
        <taxon>Actinomycetota</taxon>
        <taxon>Coriobacteriia</taxon>
        <taxon>Coriobacteriales</taxon>
        <taxon>Coriobacteriaceae</taxon>
        <taxon>Collinsella</taxon>
    </lineage>
</organism>
<feature type="transmembrane region" description="Helical" evidence="7">
    <location>
        <begin position="91"/>
        <end position="110"/>
    </location>
</feature>
<comment type="subcellular location">
    <subcellularLocation>
        <location evidence="1">Membrane</location>
        <topology evidence="1">Multi-pass membrane protein</topology>
    </subcellularLocation>
</comment>
<comment type="similarity">
    <text evidence="2">Belongs to the nucleobase:cation symporter-2 (NCS2) (TC 2.A.40) family.</text>
</comment>
<dbReference type="PANTHER" id="PTHR42810">
    <property type="entry name" value="PURINE PERMEASE C1399.01C-RELATED"/>
    <property type="match status" value="1"/>
</dbReference>
<keyword evidence="4 7" id="KW-0812">Transmembrane</keyword>
<feature type="transmembrane region" description="Helical" evidence="7">
    <location>
        <begin position="388"/>
        <end position="405"/>
    </location>
</feature>
<feature type="transmembrane region" description="Helical" evidence="7">
    <location>
        <begin position="355"/>
        <end position="376"/>
    </location>
</feature>
<reference evidence="8" key="2">
    <citation type="submission" date="2021-09" db="EMBL/GenBank/DDBJ databases">
        <authorList>
            <person name="Gilroy R."/>
        </authorList>
    </citation>
    <scope>NUCLEOTIDE SEQUENCE</scope>
    <source>
        <strain evidence="8">ChiGjej2B2-7701</strain>
    </source>
</reference>
<gene>
    <name evidence="8" type="ORF">K8U80_01650</name>
</gene>
<evidence type="ECO:0000256" key="3">
    <source>
        <dbReference type="ARBA" id="ARBA00022448"/>
    </source>
</evidence>
<protein>
    <submittedName>
        <fullName evidence="8">Purine/pyrimidine permease</fullName>
    </submittedName>
</protein>
<sequence>MTQQTASATKSASAHDFLFTREGLPPIKDMLPCALQHVLASFAGIITPAIIIASVYGWTAQQRTDIIQVALILSAIDTALQAFAPFRRIGGGLPIVMGVSFAFLPALQAMGADFSFGSLLGGEIVGGIAAILFGLFYSKVKNLFPPVVTGTVIFTIGVSLYPTAVKYMAGGEGTPIWGTPQSWIVALITFAVVFFLSNFTKGTLKLGSVFFGMIVGIIVSAPFGMLDFSSVGSAGIFALPKIMPYALEFHPEVCITLAVVYPMVAIQVIGDVSAACLGSIDRMPEERELSGAIVSQGVTSIISAFLGGLPTSALGQNVGIIASNKVINKWVFAIVAAVFALAGLFPQLSALLTAIPQPVIGGATVGVFGTITMNGIRMFTKEGLTQRVATIVGTSVVFGLGIWMASGCLAGEGMPTWISTVVGSNAITPCAIMAIILNLILPSTPPVDRHVDAAKEAAVGTVLPDHKK</sequence>
<evidence type="ECO:0000256" key="2">
    <source>
        <dbReference type="ARBA" id="ARBA00008821"/>
    </source>
</evidence>
<evidence type="ECO:0000256" key="7">
    <source>
        <dbReference type="SAM" id="Phobius"/>
    </source>
</evidence>
<evidence type="ECO:0000256" key="4">
    <source>
        <dbReference type="ARBA" id="ARBA00022692"/>
    </source>
</evidence>
<feature type="transmembrane region" description="Helical" evidence="7">
    <location>
        <begin position="417"/>
        <end position="441"/>
    </location>
</feature>
<dbReference type="PANTHER" id="PTHR42810:SF2">
    <property type="entry name" value="PURINE PERMEASE C1399.01C-RELATED"/>
    <property type="match status" value="1"/>
</dbReference>
<dbReference type="NCBIfam" id="NF037981">
    <property type="entry name" value="NCS2_1"/>
    <property type="match status" value="1"/>
</dbReference>
<dbReference type="Pfam" id="PF00860">
    <property type="entry name" value="Xan_ur_permease"/>
    <property type="match status" value="1"/>
</dbReference>
<dbReference type="InterPro" id="IPR006042">
    <property type="entry name" value="Xan_ur_permease"/>
</dbReference>
<proteinExistence type="inferred from homology"/>
<dbReference type="GO" id="GO:0005886">
    <property type="term" value="C:plasma membrane"/>
    <property type="evidence" value="ECO:0007669"/>
    <property type="project" value="UniProtKB-ARBA"/>
</dbReference>
<name>A0A921INS3_9ACTN</name>
<evidence type="ECO:0000256" key="6">
    <source>
        <dbReference type="ARBA" id="ARBA00023136"/>
    </source>
</evidence>
<feature type="transmembrane region" description="Helical" evidence="7">
    <location>
        <begin position="38"/>
        <end position="60"/>
    </location>
</feature>
<dbReference type="GO" id="GO:0042907">
    <property type="term" value="F:xanthine transmembrane transporter activity"/>
    <property type="evidence" value="ECO:0007669"/>
    <property type="project" value="TreeGrafter"/>
</dbReference>
<evidence type="ECO:0000313" key="8">
    <source>
        <dbReference type="EMBL" id="HJG30079.1"/>
    </source>
</evidence>
<evidence type="ECO:0000313" key="9">
    <source>
        <dbReference type="Proteomes" id="UP000746751"/>
    </source>
</evidence>
<feature type="transmembrane region" description="Helical" evidence="7">
    <location>
        <begin position="289"/>
        <end position="309"/>
    </location>
</feature>
<feature type="transmembrane region" description="Helical" evidence="7">
    <location>
        <begin position="143"/>
        <end position="161"/>
    </location>
</feature>
<comment type="caution">
    <text evidence="8">The sequence shown here is derived from an EMBL/GenBank/DDBJ whole genome shotgun (WGS) entry which is preliminary data.</text>
</comment>
<dbReference type="PROSITE" id="PS01116">
    <property type="entry name" value="XANTH_URACIL_PERMASE"/>
    <property type="match status" value="1"/>
</dbReference>
<dbReference type="EMBL" id="DYVF01000013">
    <property type="protein sequence ID" value="HJG30079.1"/>
    <property type="molecule type" value="Genomic_DNA"/>
</dbReference>
<dbReference type="InterPro" id="IPR006043">
    <property type="entry name" value="NCS2"/>
</dbReference>
<evidence type="ECO:0000256" key="1">
    <source>
        <dbReference type="ARBA" id="ARBA00004141"/>
    </source>
</evidence>
<accession>A0A921INS3</accession>
<keyword evidence="6 7" id="KW-0472">Membrane</keyword>
<keyword evidence="3" id="KW-0813">Transport</keyword>
<feature type="transmembrane region" description="Helical" evidence="7">
    <location>
        <begin position="181"/>
        <end position="199"/>
    </location>
</feature>
<keyword evidence="5 7" id="KW-1133">Transmembrane helix</keyword>
<feature type="transmembrane region" description="Helical" evidence="7">
    <location>
        <begin position="116"/>
        <end position="136"/>
    </location>
</feature>
<evidence type="ECO:0000256" key="5">
    <source>
        <dbReference type="ARBA" id="ARBA00022989"/>
    </source>
</evidence>
<feature type="transmembrane region" description="Helical" evidence="7">
    <location>
        <begin position="330"/>
        <end position="349"/>
    </location>
</feature>